<sequence>MLKTDWIETLAEVKRLGSFTAVARKRGVTTMAISKQIAQFESRINEALVNRSKRTLTLTEVGESILLRSQQLLAEKEALDSWLEERNSEPSGTLKVAVLEEPVLRLTLTPWLGDFLQRYPKIKLEIETLSRISDFQQVKADVFWGVGPYLGELMPGLKRKPLLKTRFGIYASPEYLQRYGTPENPSDLKGHFVIGSSHNQPPNLLIVKGGRDFSDKRIEGAYLETKVISDNNGLLFAEQGLGLINSAESLLNHKLSLKPMNLVPVLESYWLDGIEAYAYFHQTKIEQPKVRAFLDFFYGKLDQWGA</sequence>
<keyword evidence="4" id="KW-0804">Transcription</keyword>
<dbReference type="SUPFAM" id="SSF46785">
    <property type="entry name" value="Winged helix' DNA-binding domain"/>
    <property type="match status" value="1"/>
</dbReference>
<dbReference type="GO" id="GO:0003700">
    <property type="term" value="F:DNA-binding transcription factor activity"/>
    <property type="evidence" value="ECO:0007669"/>
    <property type="project" value="InterPro"/>
</dbReference>
<evidence type="ECO:0000313" key="7">
    <source>
        <dbReference type="Proteomes" id="UP000295793"/>
    </source>
</evidence>
<evidence type="ECO:0000256" key="3">
    <source>
        <dbReference type="ARBA" id="ARBA00023125"/>
    </source>
</evidence>
<evidence type="ECO:0000259" key="5">
    <source>
        <dbReference type="PROSITE" id="PS50931"/>
    </source>
</evidence>
<keyword evidence="2" id="KW-0805">Transcription regulation</keyword>
<dbReference type="SUPFAM" id="SSF53850">
    <property type="entry name" value="Periplasmic binding protein-like II"/>
    <property type="match status" value="1"/>
</dbReference>
<evidence type="ECO:0000256" key="2">
    <source>
        <dbReference type="ARBA" id="ARBA00023015"/>
    </source>
</evidence>
<evidence type="ECO:0000256" key="4">
    <source>
        <dbReference type="ARBA" id="ARBA00023163"/>
    </source>
</evidence>
<proteinExistence type="inferred from homology"/>
<dbReference type="InterPro" id="IPR036390">
    <property type="entry name" value="WH_DNA-bd_sf"/>
</dbReference>
<dbReference type="RefSeq" id="WP_132704189.1">
    <property type="nucleotide sequence ID" value="NZ_SLZR01000032.1"/>
</dbReference>
<gene>
    <name evidence="6" type="ORF">BCF53_1324</name>
</gene>
<dbReference type="PANTHER" id="PTHR30537">
    <property type="entry name" value="HTH-TYPE TRANSCRIPTIONAL REGULATOR"/>
    <property type="match status" value="1"/>
</dbReference>
<evidence type="ECO:0000313" key="6">
    <source>
        <dbReference type="EMBL" id="TCS35683.1"/>
    </source>
</evidence>
<dbReference type="Pfam" id="PF00126">
    <property type="entry name" value="HTH_1"/>
    <property type="match status" value="1"/>
</dbReference>
<dbReference type="InterPro" id="IPR000847">
    <property type="entry name" value="LysR_HTH_N"/>
</dbReference>
<dbReference type="AlphaFoldDB" id="A0A4R3HT77"/>
<dbReference type="InterPro" id="IPR036388">
    <property type="entry name" value="WH-like_DNA-bd_sf"/>
</dbReference>
<reference evidence="6 7" key="1">
    <citation type="submission" date="2019-03" db="EMBL/GenBank/DDBJ databases">
        <title>Genomic Encyclopedia of Archaeal and Bacterial Type Strains, Phase II (KMG-II): from individual species to whole genera.</title>
        <authorList>
            <person name="Goeker M."/>
        </authorList>
    </citation>
    <scope>NUCLEOTIDE SEQUENCE [LARGE SCALE GENOMIC DNA]</scope>
    <source>
        <strain evidence="6 7">DSM 15388</strain>
    </source>
</reference>
<dbReference type="GO" id="GO:0006351">
    <property type="term" value="P:DNA-templated transcription"/>
    <property type="evidence" value="ECO:0007669"/>
    <property type="project" value="TreeGrafter"/>
</dbReference>
<dbReference type="PANTHER" id="PTHR30537:SF5">
    <property type="entry name" value="HTH-TYPE TRANSCRIPTIONAL ACTIVATOR TTDR-RELATED"/>
    <property type="match status" value="1"/>
</dbReference>
<dbReference type="InterPro" id="IPR005119">
    <property type="entry name" value="LysR_subst-bd"/>
</dbReference>
<dbReference type="OrthoDB" id="9786526at2"/>
<dbReference type="Gene3D" id="1.10.10.10">
    <property type="entry name" value="Winged helix-like DNA-binding domain superfamily/Winged helix DNA-binding domain"/>
    <property type="match status" value="1"/>
</dbReference>
<comment type="similarity">
    <text evidence="1">Belongs to the LysR transcriptional regulatory family.</text>
</comment>
<dbReference type="Pfam" id="PF03466">
    <property type="entry name" value="LysR_substrate"/>
    <property type="match status" value="1"/>
</dbReference>
<dbReference type="GO" id="GO:0043565">
    <property type="term" value="F:sequence-specific DNA binding"/>
    <property type="evidence" value="ECO:0007669"/>
    <property type="project" value="TreeGrafter"/>
</dbReference>
<organism evidence="6 7">
    <name type="scientific">Reinekea marinisedimentorum</name>
    <dbReference type="NCBI Taxonomy" id="230495"/>
    <lineage>
        <taxon>Bacteria</taxon>
        <taxon>Pseudomonadati</taxon>
        <taxon>Pseudomonadota</taxon>
        <taxon>Gammaproteobacteria</taxon>
        <taxon>Oceanospirillales</taxon>
        <taxon>Saccharospirillaceae</taxon>
        <taxon>Reinekea</taxon>
    </lineage>
</organism>
<evidence type="ECO:0000256" key="1">
    <source>
        <dbReference type="ARBA" id="ARBA00009437"/>
    </source>
</evidence>
<keyword evidence="7" id="KW-1185">Reference proteome</keyword>
<protein>
    <submittedName>
        <fullName evidence="6">DNA-binding transcriptional LysR family regulator</fullName>
    </submittedName>
</protein>
<comment type="caution">
    <text evidence="6">The sequence shown here is derived from an EMBL/GenBank/DDBJ whole genome shotgun (WGS) entry which is preliminary data.</text>
</comment>
<dbReference type="PROSITE" id="PS50931">
    <property type="entry name" value="HTH_LYSR"/>
    <property type="match status" value="1"/>
</dbReference>
<feature type="domain" description="HTH lysR-type" evidence="5">
    <location>
        <begin position="2"/>
        <end position="59"/>
    </location>
</feature>
<dbReference type="EMBL" id="SLZR01000032">
    <property type="protein sequence ID" value="TCS35683.1"/>
    <property type="molecule type" value="Genomic_DNA"/>
</dbReference>
<dbReference type="Gene3D" id="3.40.190.290">
    <property type="match status" value="1"/>
</dbReference>
<accession>A0A4R3HT77</accession>
<keyword evidence="3 6" id="KW-0238">DNA-binding</keyword>
<dbReference type="Proteomes" id="UP000295793">
    <property type="component" value="Unassembled WGS sequence"/>
</dbReference>
<name>A0A4R3HT77_9GAMM</name>
<dbReference type="InterPro" id="IPR058163">
    <property type="entry name" value="LysR-type_TF_proteobact-type"/>
</dbReference>